<dbReference type="AlphaFoldDB" id="A0A3Q9RK52"/>
<gene>
    <name evidence="1" type="ORF">BAOM_2968</name>
</gene>
<dbReference type="Proteomes" id="UP000283095">
    <property type="component" value="Chromosome"/>
</dbReference>
<name>A0A3Q9RK52_9BACI</name>
<organism evidence="1 2">
    <name type="scientific">Peribacillus asahii</name>
    <dbReference type="NCBI Taxonomy" id="228899"/>
    <lineage>
        <taxon>Bacteria</taxon>
        <taxon>Bacillati</taxon>
        <taxon>Bacillota</taxon>
        <taxon>Bacilli</taxon>
        <taxon>Bacillales</taxon>
        <taxon>Bacillaceae</taxon>
        <taxon>Peribacillus</taxon>
    </lineage>
</organism>
<reference evidence="1 2" key="1">
    <citation type="submission" date="2018-01" db="EMBL/GenBank/DDBJ databases">
        <title>Bacillus asahii Genome sequencing and assembly.</title>
        <authorList>
            <person name="Jiang H."/>
            <person name="Feng Y."/>
            <person name="Zhao F."/>
            <person name="Lin X."/>
        </authorList>
    </citation>
    <scope>NUCLEOTIDE SEQUENCE [LARGE SCALE GENOMIC DNA]</scope>
    <source>
        <strain evidence="1 2">OM18</strain>
    </source>
</reference>
<dbReference type="EMBL" id="CP026095">
    <property type="protein sequence ID" value="AZV43577.1"/>
    <property type="molecule type" value="Genomic_DNA"/>
</dbReference>
<proteinExistence type="predicted"/>
<evidence type="ECO:0000313" key="2">
    <source>
        <dbReference type="Proteomes" id="UP000283095"/>
    </source>
</evidence>
<dbReference type="KEGG" id="pasa:BAOM_2968"/>
<sequence length="108" mass="12655">MEIKQFEGFRFSVDDRVIIKDTDTAGVISQCRYEIVSNKTGELIVEENYMVKYGGYSQKKCKVDEIKYQYGMEPEVERVVLSVLIDVELMRKNFGRAAMLDKERNEIR</sequence>
<protein>
    <submittedName>
        <fullName evidence="1">Uncharacterized protein</fullName>
    </submittedName>
</protein>
<dbReference type="RefSeq" id="WP_127760726.1">
    <property type="nucleotide sequence ID" value="NZ_CP026095.1"/>
</dbReference>
<accession>A0A3Q9RK52</accession>
<evidence type="ECO:0000313" key="1">
    <source>
        <dbReference type="EMBL" id="AZV43577.1"/>
    </source>
</evidence>